<dbReference type="PROSITE" id="PS51257">
    <property type="entry name" value="PROKAR_LIPOPROTEIN"/>
    <property type="match status" value="1"/>
</dbReference>
<dbReference type="Proteomes" id="UP001595660">
    <property type="component" value="Unassembled WGS sequence"/>
</dbReference>
<dbReference type="GeneID" id="69118387"/>
<comment type="caution">
    <text evidence="1">The sequence shown here is derived from an EMBL/GenBank/DDBJ whole genome shotgun (WGS) entry which is preliminary data.</text>
</comment>
<dbReference type="EMBL" id="JBHRWN010000002">
    <property type="protein sequence ID" value="MFC3478603.1"/>
    <property type="molecule type" value="Genomic_DNA"/>
</dbReference>
<gene>
    <name evidence="1" type="ORF">ACFOKC_12800</name>
</gene>
<keyword evidence="2" id="KW-1185">Reference proteome</keyword>
<dbReference type="AlphaFoldDB" id="A0ABD5NIA8"/>
<evidence type="ECO:0000313" key="1">
    <source>
        <dbReference type="EMBL" id="MFC3478603.1"/>
    </source>
</evidence>
<evidence type="ECO:0008006" key="3">
    <source>
        <dbReference type="Google" id="ProtNLM"/>
    </source>
</evidence>
<dbReference type="RefSeq" id="WP_232570106.1">
    <property type="nucleotide sequence ID" value="NZ_CP089466.1"/>
</dbReference>
<organism evidence="1 2">
    <name type="scientific">Halobacterium litoreum</name>
    <dbReference type="NCBI Taxonomy" id="2039234"/>
    <lineage>
        <taxon>Archaea</taxon>
        <taxon>Methanobacteriati</taxon>
        <taxon>Methanobacteriota</taxon>
        <taxon>Stenosarchaea group</taxon>
        <taxon>Halobacteria</taxon>
        <taxon>Halobacteriales</taxon>
        <taxon>Halobacteriaceae</taxon>
        <taxon>Halobacterium</taxon>
    </lineage>
</organism>
<protein>
    <recommendedName>
        <fullName evidence="3">Tat (Twin-arginine translocation) pathway signal sequence</fullName>
    </recommendedName>
</protein>
<name>A0ABD5NIA8_9EURY</name>
<sequence>MKRRTLLGRTAAAGAAFALAGCLRRGGDENVLQVSSTDFGETEDGHLYFDATISNPSDREASGTVYVNSELNGNASTKVRQVDLGPHSTTTFRITYDVAFANVSDFTPNVDLTED</sequence>
<proteinExistence type="predicted"/>
<evidence type="ECO:0000313" key="2">
    <source>
        <dbReference type="Proteomes" id="UP001595660"/>
    </source>
</evidence>
<reference evidence="1 2" key="1">
    <citation type="journal article" date="2019" name="Int. J. Syst. Evol. Microbiol.">
        <title>The Global Catalogue of Microorganisms (GCM) 10K type strain sequencing project: providing services to taxonomists for standard genome sequencing and annotation.</title>
        <authorList>
            <consortium name="The Broad Institute Genomics Platform"/>
            <consortium name="The Broad Institute Genome Sequencing Center for Infectious Disease"/>
            <person name="Wu L."/>
            <person name="Ma J."/>
        </authorList>
    </citation>
    <scope>NUCLEOTIDE SEQUENCE [LARGE SCALE GENOMIC DNA]</scope>
    <source>
        <strain evidence="1 2">CGMCC 1.12562</strain>
    </source>
</reference>
<accession>A0ABD5NIA8</accession>